<protein>
    <submittedName>
        <fullName evidence="2">Small subunit of molybdopterin synthase</fullName>
    </submittedName>
</protein>
<gene>
    <name evidence="2" type="primary">moaD2</name>
    <name evidence="2" type="ORF">NARC_100002</name>
</gene>
<keyword evidence="3" id="KW-1185">Reference proteome</keyword>
<sequence>MTSQLMPKIRVTVLYFAQIHETTRKKQETMELSTNTSIKDLVSIILTRYPNIKNIKNVKISVNYHIVNSNSNPILKNDDEVALLPPISGG</sequence>
<dbReference type="Pfam" id="PF02597">
    <property type="entry name" value="ThiS"/>
    <property type="match status" value="1"/>
</dbReference>
<dbReference type="Proteomes" id="UP000315289">
    <property type="component" value="Unassembled WGS sequence"/>
</dbReference>
<proteinExistence type="predicted"/>
<comment type="caution">
    <text evidence="2">The sequence shown here is derived from an EMBL/GenBank/DDBJ whole genome shotgun (WGS) entry which is preliminary data.</text>
</comment>
<evidence type="ECO:0000313" key="2">
    <source>
        <dbReference type="EMBL" id="TVP39941.1"/>
    </source>
</evidence>
<dbReference type="GO" id="GO:0006777">
    <property type="term" value="P:Mo-molybdopterin cofactor biosynthetic process"/>
    <property type="evidence" value="ECO:0007669"/>
    <property type="project" value="InterPro"/>
</dbReference>
<dbReference type="Gene3D" id="3.10.20.30">
    <property type="match status" value="1"/>
</dbReference>
<name>A0A557STK6_9ARCH</name>
<dbReference type="OrthoDB" id="98357at2157"/>
<dbReference type="UniPathway" id="UPA00344"/>
<dbReference type="GO" id="GO:1990133">
    <property type="term" value="C:molybdopterin adenylyltransferase complex"/>
    <property type="evidence" value="ECO:0007669"/>
    <property type="project" value="TreeGrafter"/>
</dbReference>
<dbReference type="InterPro" id="IPR003749">
    <property type="entry name" value="ThiS/MoaD-like"/>
</dbReference>
<dbReference type="InterPro" id="IPR016155">
    <property type="entry name" value="Mopterin_synth/thiamin_S_b"/>
</dbReference>
<reference evidence="2 3" key="1">
    <citation type="journal article" date="2019" name="Front. Microbiol.">
        <title>Ammonia Oxidation by the Arctic Terrestrial Thaumarchaeote Candidatus Nitrosocosmicus arcticus Is Stimulated by Increasing Temperatures.</title>
        <authorList>
            <person name="Alves R.J.E."/>
            <person name="Kerou M."/>
            <person name="Zappe A."/>
            <person name="Bittner R."/>
            <person name="Abby S.S."/>
            <person name="Schmidt H.A."/>
            <person name="Pfeifer K."/>
            <person name="Schleper C."/>
        </authorList>
    </citation>
    <scope>NUCLEOTIDE SEQUENCE [LARGE SCALE GENOMIC DNA]</scope>
    <source>
        <strain evidence="2 3">Kfb</strain>
    </source>
</reference>
<evidence type="ECO:0000313" key="3">
    <source>
        <dbReference type="Proteomes" id="UP000315289"/>
    </source>
</evidence>
<dbReference type="NCBIfam" id="TIGR01687">
    <property type="entry name" value="moaD_arch"/>
    <property type="match status" value="1"/>
</dbReference>
<keyword evidence="1" id="KW-0547">Nucleotide-binding</keyword>
<dbReference type="InterPro" id="IPR044672">
    <property type="entry name" value="MOCS2A"/>
</dbReference>
<accession>A0A557STK6</accession>
<dbReference type="PANTHER" id="PTHR33359">
    <property type="entry name" value="MOLYBDOPTERIN SYNTHASE SULFUR CARRIER SUBUNIT"/>
    <property type="match status" value="1"/>
</dbReference>
<dbReference type="GO" id="GO:0000166">
    <property type="term" value="F:nucleotide binding"/>
    <property type="evidence" value="ECO:0007669"/>
    <property type="project" value="UniProtKB-KW"/>
</dbReference>
<dbReference type="RefSeq" id="WP_144732202.1">
    <property type="nucleotide sequence ID" value="NZ_ML675586.1"/>
</dbReference>
<dbReference type="SUPFAM" id="SSF54285">
    <property type="entry name" value="MoaD/ThiS"/>
    <property type="match status" value="1"/>
</dbReference>
<dbReference type="AlphaFoldDB" id="A0A557STK6"/>
<organism evidence="2 3">
    <name type="scientific">Candidatus Nitrosocosmicus arcticus</name>
    <dbReference type="NCBI Taxonomy" id="2035267"/>
    <lineage>
        <taxon>Archaea</taxon>
        <taxon>Nitrososphaerota</taxon>
        <taxon>Nitrososphaeria</taxon>
        <taxon>Nitrososphaerales</taxon>
        <taxon>Nitrososphaeraceae</taxon>
        <taxon>Candidatus Nitrosocosmicus</taxon>
    </lineage>
</organism>
<dbReference type="EMBL" id="VOAH01000010">
    <property type="protein sequence ID" value="TVP39941.1"/>
    <property type="molecule type" value="Genomic_DNA"/>
</dbReference>
<dbReference type="InterPro" id="IPR010038">
    <property type="entry name" value="MoaD_arc-typ"/>
</dbReference>
<dbReference type="CDD" id="cd00754">
    <property type="entry name" value="Ubl_MoaD"/>
    <property type="match status" value="1"/>
</dbReference>
<dbReference type="InterPro" id="IPR012675">
    <property type="entry name" value="Beta-grasp_dom_sf"/>
</dbReference>
<evidence type="ECO:0000256" key="1">
    <source>
        <dbReference type="ARBA" id="ARBA00022741"/>
    </source>
</evidence>
<dbReference type="PANTHER" id="PTHR33359:SF1">
    <property type="entry name" value="MOLYBDOPTERIN SYNTHASE SULFUR CARRIER SUBUNIT"/>
    <property type="match status" value="1"/>
</dbReference>